<keyword evidence="5 8" id="KW-0812">Transmembrane</keyword>
<keyword evidence="7 8" id="KW-0472">Membrane</keyword>
<feature type="transmembrane region" description="Helical" evidence="8">
    <location>
        <begin position="32"/>
        <end position="48"/>
    </location>
</feature>
<dbReference type="EMBL" id="CAKLDM010000002">
    <property type="protein sequence ID" value="CAH0541559.1"/>
    <property type="molecule type" value="Genomic_DNA"/>
</dbReference>
<evidence type="ECO:0000313" key="10">
    <source>
        <dbReference type="Proteomes" id="UP000838748"/>
    </source>
</evidence>
<reference evidence="9" key="1">
    <citation type="submission" date="2021-11" db="EMBL/GenBank/DDBJ databases">
        <authorList>
            <person name="Rodrigo-Torres L."/>
            <person name="Arahal R. D."/>
            <person name="Lucena T."/>
        </authorList>
    </citation>
    <scope>NUCLEOTIDE SEQUENCE</scope>
    <source>
        <strain evidence="9">CECT 7928</strain>
    </source>
</reference>
<feature type="transmembrane region" description="Helical" evidence="8">
    <location>
        <begin position="108"/>
        <end position="127"/>
    </location>
</feature>
<evidence type="ECO:0000256" key="2">
    <source>
        <dbReference type="ARBA" id="ARBA00010892"/>
    </source>
</evidence>
<dbReference type="RefSeq" id="WP_237363086.1">
    <property type="nucleotide sequence ID" value="NZ_CAKLDM010000002.1"/>
</dbReference>
<dbReference type="Proteomes" id="UP000838748">
    <property type="component" value="Unassembled WGS sequence"/>
</dbReference>
<keyword evidence="6 8" id="KW-1133">Transmembrane helix</keyword>
<proteinExistence type="inferred from homology"/>
<evidence type="ECO:0000256" key="3">
    <source>
        <dbReference type="ARBA" id="ARBA00022448"/>
    </source>
</evidence>
<evidence type="ECO:0000256" key="4">
    <source>
        <dbReference type="ARBA" id="ARBA00022596"/>
    </source>
</evidence>
<sequence>MKEFKKPILILLAVVLVSALLIYSAIPAESKLVIFCLLAFSLGLRHGLDADHIAAIDNVTRKMVAKKQNSYTVGIYFALGHSSVVFLMTLMIVLGVLTFQGNATLNNIGAAIGTTMSIGFLIVTGVLNSRIFLNTYKSNSGDEAPTGLLFKLFHRLFDKVTNPKYMYIVGFLFGLGFDTATEIALLSMAATQAMNGLAIYFILLLPISFALGMVLTDALDSWMQLHLCKWSTLNSDNRRRYNLWITAFSVIVAFSIAGMEILSLFNDQTALVQYFDSNSEIIGVFIVAIFAGSWLLVTSKGKGKLSVKST</sequence>
<name>A0ABN8E7W9_9VIBR</name>
<keyword evidence="10" id="KW-1185">Reference proteome</keyword>
<comment type="subcellular location">
    <subcellularLocation>
        <location evidence="8">Cell membrane</location>
        <topology evidence="8">Multi-pass membrane protein</topology>
    </subcellularLocation>
    <subcellularLocation>
        <location evidence="1">Endomembrane system</location>
        <topology evidence="1">Multi-pass membrane protein</topology>
    </subcellularLocation>
</comment>
<protein>
    <recommendedName>
        <fullName evidence="8">Nickel/cobalt efflux system</fullName>
    </recommendedName>
</protein>
<feature type="transmembrane region" description="Helical" evidence="8">
    <location>
        <begin position="281"/>
        <end position="298"/>
    </location>
</feature>
<evidence type="ECO:0000256" key="8">
    <source>
        <dbReference type="RuleBase" id="RU362101"/>
    </source>
</evidence>
<feature type="transmembrane region" description="Helical" evidence="8">
    <location>
        <begin position="197"/>
        <end position="220"/>
    </location>
</feature>
<feature type="transmembrane region" description="Helical" evidence="8">
    <location>
        <begin position="7"/>
        <end position="26"/>
    </location>
</feature>
<comment type="caution">
    <text evidence="9">The sequence shown here is derived from an EMBL/GenBank/DDBJ whole genome shotgun (WGS) entry which is preliminary data.</text>
</comment>
<dbReference type="InterPro" id="IPR011541">
    <property type="entry name" value="Ni/Co_transpt_high_affinity"/>
</dbReference>
<organism evidence="9 10">
    <name type="scientific">Vibrio marisflavi CECT 7928</name>
    <dbReference type="NCBI Taxonomy" id="634439"/>
    <lineage>
        <taxon>Bacteria</taxon>
        <taxon>Pseudomonadati</taxon>
        <taxon>Pseudomonadota</taxon>
        <taxon>Gammaproteobacteria</taxon>
        <taxon>Vibrionales</taxon>
        <taxon>Vibrionaceae</taxon>
        <taxon>Vibrio</taxon>
    </lineage>
</organism>
<gene>
    <name evidence="9" type="primary">hoxN</name>
    <name evidence="9" type="ORF">VMF7928_03622</name>
</gene>
<keyword evidence="4" id="KW-0533">Nickel</keyword>
<dbReference type="InterPro" id="IPR004688">
    <property type="entry name" value="Ni/Co_transpt"/>
</dbReference>
<comment type="similarity">
    <text evidence="2 8">Belongs to the NiCoT transporter (TC 2.A.52) family.</text>
</comment>
<evidence type="ECO:0000256" key="5">
    <source>
        <dbReference type="ARBA" id="ARBA00022692"/>
    </source>
</evidence>
<feature type="transmembrane region" description="Helical" evidence="8">
    <location>
        <begin position="69"/>
        <end position="96"/>
    </location>
</feature>
<dbReference type="Pfam" id="PF03824">
    <property type="entry name" value="NicO"/>
    <property type="match status" value="1"/>
</dbReference>
<evidence type="ECO:0000313" key="9">
    <source>
        <dbReference type="EMBL" id="CAH0541559.1"/>
    </source>
</evidence>
<dbReference type="PANTHER" id="PTHR31611:SF0">
    <property type="entry name" value="HIGH-AFFINITY NICKEL TRANSPORT PROTEIN NIC1"/>
    <property type="match status" value="1"/>
</dbReference>
<feature type="transmembrane region" description="Helical" evidence="8">
    <location>
        <begin position="241"/>
        <end position="261"/>
    </location>
</feature>
<dbReference type="PANTHER" id="PTHR31611">
    <property type="entry name" value="HIGH-AFFINITY NICKEL TRANSPORT PROTEIN NIC1"/>
    <property type="match status" value="1"/>
</dbReference>
<evidence type="ECO:0000256" key="1">
    <source>
        <dbReference type="ARBA" id="ARBA00004127"/>
    </source>
</evidence>
<evidence type="ECO:0000256" key="6">
    <source>
        <dbReference type="ARBA" id="ARBA00022989"/>
    </source>
</evidence>
<feature type="transmembrane region" description="Helical" evidence="8">
    <location>
        <begin position="165"/>
        <end position="191"/>
    </location>
</feature>
<evidence type="ECO:0000256" key="7">
    <source>
        <dbReference type="ARBA" id="ARBA00023136"/>
    </source>
</evidence>
<keyword evidence="3 8" id="KW-0813">Transport</keyword>
<accession>A0ABN8E7W9</accession>